<keyword evidence="7" id="KW-1185">Reference proteome</keyword>
<accession>A0AAV2JH91</accession>
<dbReference type="PROSITE" id="PS50089">
    <property type="entry name" value="ZF_RING_2"/>
    <property type="match status" value="1"/>
</dbReference>
<keyword evidence="3" id="KW-0862">Zinc</keyword>
<dbReference type="AlphaFoldDB" id="A0AAV2JH91"/>
<protein>
    <recommendedName>
        <fullName evidence="5">RING-type domain-containing protein</fullName>
    </recommendedName>
</protein>
<dbReference type="Pfam" id="PF15227">
    <property type="entry name" value="zf-C3HC4_4"/>
    <property type="match status" value="1"/>
</dbReference>
<evidence type="ECO:0000256" key="1">
    <source>
        <dbReference type="ARBA" id="ARBA00022723"/>
    </source>
</evidence>
<dbReference type="PROSITE" id="PS00518">
    <property type="entry name" value="ZF_RING_1"/>
    <property type="match status" value="1"/>
</dbReference>
<dbReference type="PANTHER" id="PTHR25465:SF31">
    <property type="entry name" value="RING-TYPE DOMAIN-CONTAINING PROTEIN"/>
    <property type="match status" value="1"/>
</dbReference>
<dbReference type="PANTHER" id="PTHR25465">
    <property type="entry name" value="B-BOX DOMAIN CONTAINING"/>
    <property type="match status" value="1"/>
</dbReference>
<evidence type="ECO:0000256" key="2">
    <source>
        <dbReference type="ARBA" id="ARBA00022771"/>
    </source>
</evidence>
<keyword evidence="2 4" id="KW-0863">Zinc-finger</keyword>
<dbReference type="SUPFAM" id="SSF57850">
    <property type="entry name" value="RING/U-box"/>
    <property type="match status" value="1"/>
</dbReference>
<proteinExistence type="predicted"/>
<dbReference type="Proteomes" id="UP001497482">
    <property type="component" value="Chromosome 12"/>
</dbReference>
<sequence>MPDLDLSLLSRPVCLDLLDGPVTVACGHSFCRACILSHWGQQRSLFTCPLCLKVYCKKSGLVKNFVLSALVERLRAPPAGLVCTPPSTVMLDVDCVRDGEEREWQEREWEVRELGCVWIRGRTQPGNAR</sequence>
<evidence type="ECO:0000256" key="4">
    <source>
        <dbReference type="PROSITE-ProRule" id="PRU00175"/>
    </source>
</evidence>
<keyword evidence="1" id="KW-0479">Metal-binding</keyword>
<dbReference type="InterPro" id="IPR013083">
    <property type="entry name" value="Znf_RING/FYVE/PHD"/>
</dbReference>
<dbReference type="InterPro" id="IPR051051">
    <property type="entry name" value="E3_ubiq-ligase_TRIM/RNF"/>
</dbReference>
<gene>
    <name evidence="6" type="ORF">KC01_LOCUS7430</name>
</gene>
<evidence type="ECO:0000259" key="5">
    <source>
        <dbReference type="PROSITE" id="PS50089"/>
    </source>
</evidence>
<organism evidence="6 7">
    <name type="scientific">Knipowitschia caucasica</name>
    <name type="common">Caucasian dwarf goby</name>
    <name type="synonym">Pomatoschistus caucasicus</name>
    <dbReference type="NCBI Taxonomy" id="637954"/>
    <lineage>
        <taxon>Eukaryota</taxon>
        <taxon>Metazoa</taxon>
        <taxon>Chordata</taxon>
        <taxon>Craniata</taxon>
        <taxon>Vertebrata</taxon>
        <taxon>Euteleostomi</taxon>
        <taxon>Actinopterygii</taxon>
        <taxon>Neopterygii</taxon>
        <taxon>Teleostei</taxon>
        <taxon>Neoteleostei</taxon>
        <taxon>Acanthomorphata</taxon>
        <taxon>Gobiaria</taxon>
        <taxon>Gobiiformes</taxon>
        <taxon>Gobioidei</taxon>
        <taxon>Gobiidae</taxon>
        <taxon>Gobiinae</taxon>
        <taxon>Knipowitschia</taxon>
    </lineage>
</organism>
<name>A0AAV2JH91_KNICA</name>
<reference evidence="6 7" key="1">
    <citation type="submission" date="2024-04" db="EMBL/GenBank/DDBJ databases">
        <authorList>
            <person name="Waldvogel A.-M."/>
            <person name="Schoenle A."/>
        </authorList>
    </citation>
    <scope>NUCLEOTIDE SEQUENCE [LARGE SCALE GENOMIC DNA]</scope>
</reference>
<dbReference type="GO" id="GO:0008270">
    <property type="term" value="F:zinc ion binding"/>
    <property type="evidence" value="ECO:0007669"/>
    <property type="project" value="UniProtKB-KW"/>
</dbReference>
<evidence type="ECO:0000313" key="7">
    <source>
        <dbReference type="Proteomes" id="UP001497482"/>
    </source>
</evidence>
<dbReference type="EMBL" id="OZ035834">
    <property type="protein sequence ID" value="CAL1575965.1"/>
    <property type="molecule type" value="Genomic_DNA"/>
</dbReference>
<dbReference type="InterPro" id="IPR001841">
    <property type="entry name" value="Znf_RING"/>
</dbReference>
<dbReference type="Gene3D" id="3.30.40.10">
    <property type="entry name" value="Zinc/RING finger domain, C3HC4 (zinc finger)"/>
    <property type="match status" value="1"/>
</dbReference>
<dbReference type="InterPro" id="IPR017907">
    <property type="entry name" value="Znf_RING_CS"/>
</dbReference>
<dbReference type="SMART" id="SM00184">
    <property type="entry name" value="RING"/>
    <property type="match status" value="1"/>
</dbReference>
<evidence type="ECO:0000256" key="3">
    <source>
        <dbReference type="ARBA" id="ARBA00022833"/>
    </source>
</evidence>
<evidence type="ECO:0000313" key="6">
    <source>
        <dbReference type="EMBL" id="CAL1575965.1"/>
    </source>
</evidence>
<feature type="domain" description="RING-type" evidence="5">
    <location>
        <begin position="12"/>
        <end position="51"/>
    </location>
</feature>